<accession>A0A164FVP8</accession>
<protein>
    <submittedName>
        <fullName evidence="1">Uncharacterized protein</fullName>
    </submittedName>
</protein>
<sequence length="57" mass="6907">PKQHFNYLANPTVDEKCRKHPNKERYAFAKKSSLNKSFQMRTYQLKNSNQLWLNNLH</sequence>
<organism evidence="1 2">
    <name type="scientific">Daphnia magna</name>
    <dbReference type="NCBI Taxonomy" id="35525"/>
    <lineage>
        <taxon>Eukaryota</taxon>
        <taxon>Metazoa</taxon>
        <taxon>Ecdysozoa</taxon>
        <taxon>Arthropoda</taxon>
        <taxon>Crustacea</taxon>
        <taxon>Branchiopoda</taxon>
        <taxon>Diplostraca</taxon>
        <taxon>Cladocera</taxon>
        <taxon>Anomopoda</taxon>
        <taxon>Daphniidae</taxon>
        <taxon>Daphnia</taxon>
    </lineage>
</organism>
<dbReference type="EMBL" id="LRGB01017971">
    <property type="protein sequence ID" value="KZR98209.1"/>
    <property type="molecule type" value="Genomic_DNA"/>
</dbReference>
<dbReference type="Proteomes" id="UP000076858">
    <property type="component" value="Unassembled WGS sequence"/>
</dbReference>
<dbReference type="AlphaFoldDB" id="A0A164FVP8"/>
<proteinExistence type="predicted"/>
<name>A0A164FVP8_9CRUS</name>
<reference evidence="1 2" key="1">
    <citation type="submission" date="2016-03" db="EMBL/GenBank/DDBJ databases">
        <title>EvidentialGene: Evidence-directed Construction of Genes on Genomes.</title>
        <authorList>
            <person name="Gilbert D.G."/>
            <person name="Choi J.-H."/>
            <person name="Mockaitis K."/>
            <person name="Colbourne J."/>
            <person name="Pfrender M."/>
        </authorList>
    </citation>
    <scope>NUCLEOTIDE SEQUENCE [LARGE SCALE GENOMIC DNA]</scope>
    <source>
        <strain evidence="1 2">Xinb3</strain>
        <tissue evidence="1">Complete organism</tissue>
    </source>
</reference>
<feature type="non-terminal residue" evidence="1">
    <location>
        <position position="1"/>
    </location>
</feature>
<evidence type="ECO:0000313" key="2">
    <source>
        <dbReference type="Proteomes" id="UP000076858"/>
    </source>
</evidence>
<evidence type="ECO:0000313" key="1">
    <source>
        <dbReference type="EMBL" id="KZR98209.1"/>
    </source>
</evidence>
<comment type="caution">
    <text evidence="1">The sequence shown here is derived from an EMBL/GenBank/DDBJ whole genome shotgun (WGS) entry which is preliminary data.</text>
</comment>
<keyword evidence="2" id="KW-1185">Reference proteome</keyword>
<gene>
    <name evidence="1" type="ORF">APZ42_006481</name>
</gene>